<organism evidence="3 4">
    <name type="scientific">Exocentrus adspersus</name>
    <dbReference type="NCBI Taxonomy" id="1586481"/>
    <lineage>
        <taxon>Eukaryota</taxon>
        <taxon>Metazoa</taxon>
        <taxon>Ecdysozoa</taxon>
        <taxon>Arthropoda</taxon>
        <taxon>Hexapoda</taxon>
        <taxon>Insecta</taxon>
        <taxon>Pterygota</taxon>
        <taxon>Neoptera</taxon>
        <taxon>Endopterygota</taxon>
        <taxon>Coleoptera</taxon>
        <taxon>Polyphaga</taxon>
        <taxon>Cucujiformia</taxon>
        <taxon>Chrysomeloidea</taxon>
        <taxon>Cerambycidae</taxon>
        <taxon>Lamiinae</taxon>
        <taxon>Acanthocinini</taxon>
        <taxon>Exocentrus</taxon>
    </lineage>
</organism>
<feature type="signal peptide" evidence="2">
    <location>
        <begin position="1"/>
        <end position="16"/>
    </location>
</feature>
<evidence type="ECO:0000256" key="2">
    <source>
        <dbReference type="SAM" id="SignalP"/>
    </source>
</evidence>
<evidence type="ECO:0000313" key="4">
    <source>
        <dbReference type="Proteomes" id="UP001159042"/>
    </source>
</evidence>
<feature type="transmembrane region" description="Helical" evidence="1">
    <location>
        <begin position="275"/>
        <end position="294"/>
    </location>
</feature>
<evidence type="ECO:0000313" key="3">
    <source>
        <dbReference type="EMBL" id="KAJ8913561.1"/>
    </source>
</evidence>
<dbReference type="EMBL" id="JANEYG010000092">
    <property type="protein sequence ID" value="KAJ8913561.1"/>
    <property type="molecule type" value="Genomic_DNA"/>
</dbReference>
<gene>
    <name evidence="3" type="ORF">NQ315_017112</name>
</gene>
<comment type="caution">
    <text evidence="3">The sequence shown here is derived from an EMBL/GenBank/DDBJ whole genome shotgun (WGS) entry which is preliminary data.</text>
</comment>
<evidence type="ECO:0000256" key="1">
    <source>
        <dbReference type="SAM" id="Phobius"/>
    </source>
</evidence>
<keyword evidence="1" id="KW-0812">Transmembrane</keyword>
<keyword evidence="4" id="KW-1185">Reference proteome</keyword>
<sequence>MWRYLCVLLYLDGAFASYSPSYFCADMNPQPTVIIPQLMGMWYGVEKIDHQDERHYSRSAPSCPIIHLSEDHPATTTNPLYRNRQYYGYGDQNYATGTGTPPYGGKTQEQINREMRERMEYDRRTTYRDHPARKIYNQDYINNYNNNNYYNQIGLAEEHYLRMYWDENGENTEFHLRYNVTRKGFWISSGPENGAPLKSQFGHFAGTVQVLKAVGNHMVLTICHQVPTRQLYSIILSREPKLGPVEIHSIHRMLNRKGVNTNAVMKLCNNDGTRMAGISLSVLLLIQLFVYGILNK</sequence>
<keyword evidence="1" id="KW-1133">Transmembrane helix</keyword>
<keyword evidence="1" id="KW-0472">Membrane</keyword>
<dbReference type="AlphaFoldDB" id="A0AAV8VGN6"/>
<protein>
    <submittedName>
        <fullName evidence="3">Uncharacterized protein</fullName>
    </submittedName>
</protein>
<name>A0AAV8VGN6_9CUCU</name>
<keyword evidence="2" id="KW-0732">Signal</keyword>
<reference evidence="3 4" key="1">
    <citation type="journal article" date="2023" name="Insect Mol. Biol.">
        <title>Genome sequencing provides insights into the evolution of gene families encoding plant cell wall-degrading enzymes in longhorned beetles.</title>
        <authorList>
            <person name="Shin N.R."/>
            <person name="Okamura Y."/>
            <person name="Kirsch R."/>
            <person name="Pauchet Y."/>
        </authorList>
    </citation>
    <scope>NUCLEOTIDE SEQUENCE [LARGE SCALE GENOMIC DNA]</scope>
    <source>
        <strain evidence="3">EAD_L_NR</strain>
    </source>
</reference>
<dbReference type="InterPro" id="IPR012674">
    <property type="entry name" value="Calycin"/>
</dbReference>
<dbReference type="Gene3D" id="2.40.128.20">
    <property type="match status" value="1"/>
</dbReference>
<accession>A0AAV8VGN6</accession>
<proteinExistence type="predicted"/>
<dbReference type="Proteomes" id="UP001159042">
    <property type="component" value="Unassembled WGS sequence"/>
</dbReference>
<feature type="chain" id="PRO_5043731670" evidence="2">
    <location>
        <begin position="17"/>
        <end position="296"/>
    </location>
</feature>